<dbReference type="OrthoDB" id="6105938at2759"/>
<dbReference type="FunFam" id="2.120.10.30:FF:000095">
    <property type="entry name" value="Uncharacterized protein"/>
    <property type="match status" value="1"/>
</dbReference>
<evidence type="ECO:0000256" key="4">
    <source>
        <dbReference type="ARBA" id="ARBA00022553"/>
    </source>
</evidence>
<evidence type="ECO:0000259" key="12">
    <source>
        <dbReference type="PROSITE" id="PS50089"/>
    </source>
</evidence>
<feature type="repeat" description="NHL" evidence="10">
    <location>
        <begin position="572"/>
        <end position="612"/>
    </location>
</feature>
<feature type="coiled-coil region" evidence="11">
    <location>
        <begin position="209"/>
        <end position="279"/>
    </location>
</feature>
<protein>
    <recommendedName>
        <fullName evidence="3">RING-type E3 ubiquitin transferase</fullName>
        <ecNumber evidence="3">2.3.2.27</ecNumber>
    </recommendedName>
</protein>
<dbReference type="GO" id="GO:0008270">
    <property type="term" value="F:zinc ion binding"/>
    <property type="evidence" value="ECO:0007669"/>
    <property type="project" value="UniProtKB-KW"/>
</dbReference>
<keyword evidence="4" id="KW-0597">Phosphoprotein</keyword>
<dbReference type="InterPro" id="IPR013083">
    <property type="entry name" value="Znf_RING/FYVE/PHD"/>
</dbReference>
<dbReference type="PANTHER" id="PTHR25462">
    <property type="entry name" value="BONUS, ISOFORM C-RELATED"/>
    <property type="match status" value="1"/>
</dbReference>
<feature type="domain" description="B box-type" evidence="13">
    <location>
        <begin position="97"/>
        <end position="144"/>
    </location>
</feature>
<evidence type="ECO:0000256" key="8">
    <source>
        <dbReference type="ARBA" id="ARBA00022833"/>
    </source>
</evidence>
<dbReference type="GO" id="GO:0061630">
    <property type="term" value="F:ubiquitin protein ligase activity"/>
    <property type="evidence" value="ECO:0007669"/>
    <property type="project" value="UniProtKB-EC"/>
</dbReference>
<dbReference type="PROSITE" id="PS50119">
    <property type="entry name" value="ZF_BBOX"/>
    <property type="match status" value="2"/>
</dbReference>
<evidence type="ECO:0000256" key="7">
    <source>
        <dbReference type="ARBA" id="ARBA00022771"/>
    </source>
</evidence>
<accession>A0A8K0E8S3</accession>
<dbReference type="Pfam" id="PF00643">
    <property type="entry name" value="zf-B_box"/>
    <property type="match status" value="1"/>
</dbReference>
<dbReference type="InterPro" id="IPR001258">
    <property type="entry name" value="NHL_repeat"/>
</dbReference>
<dbReference type="PROSITE" id="PS51125">
    <property type="entry name" value="NHL"/>
    <property type="match status" value="3"/>
</dbReference>
<dbReference type="InterPro" id="IPR027370">
    <property type="entry name" value="Znf-RING_euk"/>
</dbReference>
<sequence length="612" mass="67874">MAAASSIAEDFDEEFLTCPVCKGLYEDPKLLPCFHTFCRKCVEAVANNSGGTKFKCPVCRSDVVLPCPAFSGGVDKLKSNFYINKLLDIRKLRQSKTSQVLCQMCESHTQAAAVCGDCIKMLCNNCVTAHRNTKELQNHSIITLYDLENPTARSRYARQIHCPKHKDQRMTFYCEPCESLVCIYCTVDDHRAGTNHDPKELEKVAPKYRDSIRSQMKKTEAVMSQMKQKAETLDRELTATAENCDQVEREVHRHYADLISKLQQEKQDMITKIHKTKKDRKDELIQKKNDMESSLSELVHFSIDVQEPAVESLPCSVTVTPDTVGLTGGDVAPQIEVTSPQGKTTLIQTTAHTSPPLAAGKGQTSRVRRVWGAEWRPQESGKHSLGVCMGGKKDLGSLTVDVGSNNPVLRFGQKGSQQGQFDRPVDVAVRGDRLNCTHPYGLAVQRDGRVVVADVGKHSIFLFEADGTLVKQVGGQGQGEGQFDMPCFVCVDKEDNIIVADKNNHRVQVFDKNLKFKHKFGQKGRQPQDMFGPNGVSADSRGNIVLSNIGGRTDSIKHGEKLQVFRADGTWVSTISSDGDKLNLPHGVAVTEDGHVFVADAGDHCIRKYRYM</sequence>
<dbReference type="EMBL" id="OV696698">
    <property type="protein sequence ID" value="CAH1244215.1"/>
    <property type="molecule type" value="Genomic_DNA"/>
</dbReference>
<dbReference type="SMART" id="SM00184">
    <property type="entry name" value="RING"/>
    <property type="match status" value="2"/>
</dbReference>
<dbReference type="Proteomes" id="UP000838412">
    <property type="component" value="Chromosome 13"/>
</dbReference>
<proteinExistence type="inferred from homology"/>
<dbReference type="SUPFAM" id="SSF101898">
    <property type="entry name" value="NHL repeat"/>
    <property type="match status" value="1"/>
</dbReference>
<evidence type="ECO:0000256" key="5">
    <source>
        <dbReference type="ARBA" id="ARBA00022723"/>
    </source>
</evidence>
<dbReference type="PROSITE" id="PS50089">
    <property type="entry name" value="ZF_RING_2"/>
    <property type="match status" value="1"/>
</dbReference>
<keyword evidence="6" id="KW-0677">Repeat</keyword>
<keyword evidence="7 9" id="KW-0863">Zinc-finger</keyword>
<feature type="repeat" description="NHL" evidence="10">
    <location>
        <begin position="470"/>
        <end position="513"/>
    </location>
</feature>
<comment type="catalytic activity">
    <reaction evidence="1">
        <text>S-ubiquitinyl-[E2 ubiquitin-conjugating enzyme]-L-cysteine + [acceptor protein]-L-lysine = [E2 ubiquitin-conjugating enzyme]-L-cysteine + N(6)-ubiquitinyl-[acceptor protein]-L-lysine.</text>
        <dbReference type="EC" id="2.3.2.27"/>
    </reaction>
</comment>
<name>A0A8K0E8S3_BRALA</name>
<dbReference type="CDD" id="cd05819">
    <property type="entry name" value="NHL"/>
    <property type="match status" value="1"/>
</dbReference>
<dbReference type="Gene3D" id="4.10.830.40">
    <property type="match status" value="1"/>
</dbReference>
<dbReference type="Gene3D" id="3.30.160.60">
    <property type="entry name" value="Classic Zinc Finger"/>
    <property type="match status" value="1"/>
</dbReference>
<dbReference type="SMART" id="SM00336">
    <property type="entry name" value="BBOX"/>
    <property type="match status" value="2"/>
</dbReference>
<evidence type="ECO:0000256" key="9">
    <source>
        <dbReference type="PROSITE-ProRule" id="PRU00024"/>
    </source>
</evidence>
<dbReference type="Gene3D" id="3.30.40.10">
    <property type="entry name" value="Zinc/RING finger domain, C3HC4 (zinc finger)"/>
    <property type="match status" value="1"/>
</dbReference>
<evidence type="ECO:0000256" key="1">
    <source>
        <dbReference type="ARBA" id="ARBA00000900"/>
    </source>
</evidence>
<dbReference type="InterPro" id="IPR017907">
    <property type="entry name" value="Znf_RING_CS"/>
</dbReference>
<dbReference type="GO" id="GO:0006513">
    <property type="term" value="P:protein monoubiquitination"/>
    <property type="evidence" value="ECO:0007669"/>
    <property type="project" value="TreeGrafter"/>
</dbReference>
<feature type="domain" description="B box-type" evidence="13">
    <location>
        <begin position="157"/>
        <end position="201"/>
    </location>
</feature>
<dbReference type="PANTHER" id="PTHR25462:SF229">
    <property type="entry name" value="TRANSCRIPTION INTERMEDIARY FACTOR 1-BETA"/>
    <property type="match status" value="1"/>
</dbReference>
<feature type="repeat" description="NHL" evidence="10">
    <location>
        <begin position="437"/>
        <end position="466"/>
    </location>
</feature>
<keyword evidence="8" id="KW-0862">Zinc</keyword>
<dbReference type="SUPFAM" id="SSF57845">
    <property type="entry name" value="B-box zinc-binding domain"/>
    <property type="match status" value="1"/>
</dbReference>
<dbReference type="Pfam" id="PF01436">
    <property type="entry name" value="NHL"/>
    <property type="match status" value="2"/>
</dbReference>
<comment type="similarity">
    <text evidence="2">Belongs to the TRIM/RBCC family.</text>
</comment>
<feature type="domain" description="RING-type" evidence="12">
    <location>
        <begin position="18"/>
        <end position="60"/>
    </location>
</feature>
<dbReference type="Pfam" id="PF13445">
    <property type="entry name" value="zf-RING_UBOX"/>
    <property type="match status" value="1"/>
</dbReference>
<dbReference type="SUPFAM" id="SSF57850">
    <property type="entry name" value="RING/U-box"/>
    <property type="match status" value="1"/>
</dbReference>
<dbReference type="InterPro" id="IPR000315">
    <property type="entry name" value="Znf_B-box"/>
</dbReference>
<dbReference type="InterPro" id="IPR001841">
    <property type="entry name" value="Znf_RING"/>
</dbReference>
<evidence type="ECO:0000259" key="13">
    <source>
        <dbReference type="PROSITE" id="PS50119"/>
    </source>
</evidence>
<dbReference type="Gene3D" id="2.120.10.30">
    <property type="entry name" value="TolB, C-terminal domain"/>
    <property type="match status" value="2"/>
</dbReference>
<dbReference type="PROSITE" id="PS00518">
    <property type="entry name" value="ZF_RING_1"/>
    <property type="match status" value="1"/>
</dbReference>
<evidence type="ECO:0000313" key="15">
    <source>
        <dbReference type="Proteomes" id="UP000838412"/>
    </source>
</evidence>
<dbReference type="AlphaFoldDB" id="A0A8K0E8S3"/>
<keyword evidence="15" id="KW-1185">Reference proteome</keyword>
<dbReference type="InterPro" id="IPR047153">
    <property type="entry name" value="TRIM45/56/19-like"/>
</dbReference>
<organism evidence="14 15">
    <name type="scientific">Branchiostoma lanceolatum</name>
    <name type="common">Common lancelet</name>
    <name type="synonym">Amphioxus lanceolatum</name>
    <dbReference type="NCBI Taxonomy" id="7740"/>
    <lineage>
        <taxon>Eukaryota</taxon>
        <taxon>Metazoa</taxon>
        <taxon>Chordata</taxon>
        <taxon>Cephalochordata</taxon>
        <taxon>Leptocardii</taxon>
        <taxon>Amphioxiformes</taxon>
        <taxon>Branchiostomatidae</taxon>
        <taxon>Branchiostoma</taxon>
    </lineage>
</organism>
<dbReference type="InterPro" id="IPR011042">
    <property type="entry name" value="6-blade_b-propeller_TolB-like"/>
</dbReference>
<evidence type="ECO:0000256" key="2">
    <source>
        <dbReference type="ARBA" id="ARBA00008518"/>
    </source>
</evidence>
<gene>
    <name evidence="14" type="primary">TRIM2</name>
    <name evidence="14" type="ORF">BLAG_LOCUS6912</name>
</gene>
<dbReference type="EC" id="2.3.2.27" evidence="3"/>
<evidence type="ECO:0000313" key="14">
    <source>
        <dbReference type="EMBL" id="CAH1244215.1"/>
    </source>
</evidence>
<evidence type="ECO:0000256" key="10">
    <source>
        <dbReference type="PROSITE-ProRule" id="PRU00504"/>
    </source>
</evidence>
<reference evidence="14" key="1">
    <citation type="submission" date="2022-01" db="EMBL/GenBank/DDBJ databases">
        <authorList>
            <person name="Braso-Vives M."/>
        </authorList>
    </citation>
    <scope>NUCLEOTIDE SEQUENCE</scope>
</reference>
<evidence type="ECO:0000256" key="6">
    <source>
        <dbReference type="ARBA" id="ARBA00022737"/>
    </source>
</evidence>
<evidence type="ECO:0000256" key="11">
    <source>
        <dbReference type="SAM" id="Coils"/>
    </source>
</evidence>
<keyword evidence="11" id="KW-0175">Coiled coil</keyword>
<keyword evidence="5" id="KW-0479">Metal-binding</keyword>
<evidence type="ECO:0000256" key="3">
    <source>
        <dbReference type="ARBA" id="ARBA00012483"/>
    </source>
</evidence>